<dbReference type="Pfam" id="PF02826">
    <property type="entry name" value="2-Hacid_dh_C"/>
    <property type="match status" value="1"/>
</dbReference>
<evidence type="ECO:0000256" key="2">
    <source>
        <dbReference type="ARBA" id="ARBA00023027"/>
    </source>
</evidence>
<dbReference type="CDD" id="cd12166">
    <property type="entry name" value="2-Hacid_dh_7"/>
    <property type="match status" value="1"/>
</dbReference>
<evidence type="ECO:0000256" key="1">
    <source>
        <dbReference type="ARBA" id="ARBA00023002"/>
    </source>
</evidence>
<dbReference type="RefSeq" id="WP_233472932.1">
    <property type="nucleotide sequence ID" value="NZ_BONS01000011.1"/>
</dbReference>
<accession>A0A8J7GLP5</accession>
<keyword evidence="1" id="KW-0560">Oxidoreductase</keyword>
<evidence type="ECO:0000313" key="5">
    <source>
        <dbReference type="Proteomes" id="UP000622552"/>
    </source>
</evidence>
<reference evidence="4" key="1">
    <citation type="submission" date="2020-11" db="EMBL/GenBank/DDBJ databases">
        <title>Sequencing the genomes of 1000 actinobacteria strains.</title>
        <authorList>
            <person name="Klenk H.-P."/>
        </authorList>
    </citation>
    <scope>NUCLEOTIDE SEQUENCE</scope>
    <source>
        <strain evidence="4">DSM 45356</strain>
    </source>
</reference>
<dbReference type="InterPro" id="IPR006140">
    <property type="entry name" value="D-isomer_DH_NAD-bd"/>
</dbReference>
<dbReference type="Proteomes" id="UP000622552">
    <property type="component" value="Unassembled WGS sequence"/>
</dbReference>
<organism evidence="4 5">
    <name type="scientific">Longispora fulva</name>
    <dbReference type="NCBI Taxonomy" id="619741"/>
    <lineage>
        <taxon>Bacteria</taxon>
        <taxon>Bacillati</taxon>
        <taxon>Actinomycetota</taxon>
        <taxon>Actinomycetes</taxon>
        <taxon>Micromonosporales</taxon>
        <taxon>Micromonosporaceae</taxon>
        <taxon>Longispora</taxon>
    </lineage>
</organism>
<gene>
    <name evidence="4" type="ORF">IW245_005267</name>
</gene>
<dbReference type="AlphaFoldDB" id="A0A8J7GLP5"/>
<dbReference type="PANTHER" id="PTHR43333:SF1">
    <property type="entry name" value="D-ISOMER SPECIFIC 2-HYDROXYACID DEHYDROGENASE NAD-BINDING DOMAIN-CONTAINING PROTEIN"/>
    <property type="match status" value="1"/>
</dbReference>
<dbReference type="SUPFAM" id="SSF52283">
    <property type="entry name" value="Formate/glycerate dehydrogenase catalytic domain-like"/>
    <property type="match status" value="1"/>
</dbReference>
<dbReference type="FunFam" id="3.40.50.720:FF:000593">
    <property type="entry name" value="Dihydrofolate reductase"/>
    <property type="match status" value="1"/>
</dbReference>
<dbReference type="InterPro" id="IPR029753">
    <property type="entry name" value="D-isomer_DH_CS"/>
</dbReference>
<keyword evidence="2" id="KW-0520">NAD</keyword>
<dbReference type="PANTHER" id="PTHR43333">
    <property type="entry name" value="2-HACID_DH_C DOMAIN-CONTAINING PROTEIN"/>
    <property type="match status" value="1"/>
</dbReference>
<name>A0A8J7GLP5_9ACTN</name>
<dbReference type="EMBL" id="JADOUF010000001">
    <property type="protein sequence ID" value="MBG6139073.1"/>
    <property type="molecule type" value="Genomic_DNA"/>
</dbReference>
<sequence length="298" mass="32417">MRYLIPFAESADRLSDLDVEVWDGSTPLPSVLDDVEFFVPPYTFDKKYHQPIVDMPALRVVQLLTAGYEHAMHLMRPGLLLANARGVHDASTAELALTLTLAAQRNVAGYVRAADQGLWVRDERPSLADANVLIVGYGSIGEAIERRLAGFEVSVTRVARSARDGVHPISDVVKLLPDADVVILITPLTEETRGLVGADFLAAMKDGALLVNVARGPVVDTDALVAELTSGRLRAALDVTDPEPLPADHPLWSAPNVLISPHVGGLTTAFYPRGRKLIEEQIRRYEAGEPLINIVWPT</sequence>
<dbReference type="Gene3D" id="3.40.50.720">
    <property type="entry name" value="NAD(P)-binding Rossmann-like Domain"/>
    <property type="match status" value="2"/>
</dbReference>
<evidence type="ECO:0000313" key="4">
    <source>
        <dbReference type="EMBL" id="MBG6139073.1"/>
    </source>
</evidence>
<comment type="caution">
    <text evidence="4">The sequence shown here is derived from an EMBL/GenBank/DDBJ whole genome shotgun (WGS) entry which is preliminary data.</text>
</comment>
<dbReference type="PROSITE" id="PS00671">
    <property type="entry name" value="D_2_HYDROXYACID_DH_3"/>
    <property type="match status" value="1"/>
</dbReference>
<dbReference type="SUPFAM" id="SSF51735">
    <property type="entry name" value="NAD(P)-binding Rossmann-fold domains"/>
    <property type="match status" value="1"/>
</dbReference>
<proteinExistence type="predicted"/>
<dbReference type="GO" id="GO:0016616">
    <property type="term" value="F:oxidoreductase activity, acting on the CH-OH group of donors, NAD or NADP as acceptor"/>
    <property type="evidence" value="ECO:0007669"/>
    <property type="project" value="UniProtKB-ARBA"/>
</dbReference>
<dbReference type="PROSITE" id="PS00670">
    <property type="entry name" value="D_2_HYDROXYACID_DH_2"/>
    <property type="match status" value="1"/>
</dbReference>
<protein>
    <submittedName>
        <fullName evidence="4">Phosphoglycerate dehydrogenase-like enzyme</fullName>
    </submittedName>
</protein>
<dbReference type="InterPro" id="IPR036291">
    <property type="entry name" value="NAD(P)-bd_dom_sf"/>
</dbReference>
<feature type="domain" description="D-isomer specific 2-hydroxyacid dehydrogenase NAD-binding" evidence="3">
    <location>
        <begin position="98"/>
        <end position="264"/>
    </location>
</feature>
<dbReference type="GO" id="GO:0051287">
    <property type="term" value="F:NAD binding"/>
    <property type="evidence" value="ECO:0007669"/>
    <property type="project" value="InterPro"/>
</dbReference>
<keyword evidence="5" id="KW-1185">Reference proteome</keyword>
<evidence type="ECO:0000259" key="3">
    <source>
        <dbReference type="Pfam" id="PF02826"/>
    </source>
</evidence>